<sequence>MRALTFHTCMSKRIGGSTQTILPIPLEHSRKLLSYTTHLLSMTSLMIPRFQFRSAVVQSTCRIQILSADSLWRSWTVETTVTADLGRRPMGFLMTHSSRRYYGRFEDESIDPRTFIPWAVCPKWIMPVPNAHLLQSSLHGAGLECLQWRILGNRYALTQAPIPLQPRQAFIVDVRRSPRYPFLVFRRSDCTIETPPPCMPDIPVSNTPVSG</sequence>
<dbReference type="AlphaFoldDB" id="A0A7C8IG67"/>
<reference evidence="1 2" key="1">
    <citation type="submission" date="2020-01" db="EMBL/GenBank/DDBJ databases">
        <authorList>
            <consortium name="DOE Joint Genome Institute"/>
            <person name="Haridas S."/>
            <person name="Albert R."/>
            <person name="Binder M."/>
            <person name="Bloem J."/>
            <person name="Labutti K."/>
            <person name="Salamov A."/>
            <person name="Andreopoulos B."/>
            <person name="Baker S.E."/>
            <person name="Barry K."/>
            <person name="Bills G."/>
            <person name="Bluhm B.H."/>
            <person name="Cannon C."/>
            <person name="Castanera R."/>
            <person name="Culley D.E."/>
            <person name="Daum C."/>
            <person name="Ezra D."/>
            <person name="Gonzalez J.B."/>
            <person name="Henrissat B."/>
            <person name="Kuo A."/>
            <person name="Liang C."/>
            <person name="Lipzen A."/>
            <person name="Lutzoni F."/>
            <person name="Magnuson J."/>
            <person name="Mondo S."/>
            <person name="Nolan M."/>
            <person name="Ohm R."/>
            <person name="Pangilinan J."/>
            <person name="Park H.-J.H."/>
            <person name="Ramirez L."/>
            <person name="Alfaro M."/>
            <person name="Sun H."/>
            <person name="Tritt A."/>
            <person name="Yoshinaga Y."/>
            <person name="Zwiers L.-H.L."/>
            <person name="Turgeon B.G."/>
            <person name="Goodwin S.B."/>
            <person name="Spatafora J.W."/>
            <person name="Crous P.W."/>
            <person name="Grigoriev I.V."/>
        </authorList>
    </citation>
    <scope>NUCLEOTIDE SEQUENCE [LARGE SCALE GENOMIC DNA]</scope>
    <source>
        <strain evidence="1 2">CBS 611.86</strain>
    </source>
</reference>
<proteinExistence type="predicted"/>
<name>A0A7C8IG67_9PLEO</name>
<evidence type="ECO:0000313" key="1">
    <source>
        <dbReference type="EMBL" id="KAF2876032.1"/>
    </source>
</evidence>
<protein>
    <submittedName>
        <fullName evidence="1">Uncharacterized protein</fullName>
    </submittedName>
</protein>
<dbReference type="EMBL" id="JAADJZ010000004">
    <property type="protein sequence ID" value="KAF2876032.1"/>
    <property type="molecule type" value="Genomic_DNA"/>
</dbReference>
<keyword evidence="2" id="KW-1185">Reference proteome</keyword>
<gene>
    <name evidence="1" type="ORF">BDV95DRAFT_665362</name>
</gene>
<comment type="caution">
    <text evidence="1">The sequence shown here is derived from an EMBL/GenBank/DDBJ whole genome shotgun (WGS) entry which is preliminary data.</text>
</comment>
<dbReference type="Proteomes" id="UP000481861">
    <property type="component" value="Unassembled WGS sequence"/>
</dbReference>
<accession>A0A7C8IG67</accession>
<evidence type="ECO:0000313" key="2">
    <source>
        <dbReference type="Proteomes" id="UP000481861"/>
    </source>
</evidence>
<organism evidence="1 2">
    <name type="scientific">Massariosphaeria phaeospora</name>
    <dbReference type="NCBI Taxonomy" id="100035"/>
    <lineage>
        <taxon>Eukaryota</taxon>
        <taxon>Fungi</taxon>
        <taxon>Dikarya</taxon>
        <taxon>Ascomycota</taxon>
        <taxon>Pezizomycotina</taxon>
        <taxon>Dothideomycetes</taxon>
        <taxon>Pleosporomycetidae</taxon>
        <taxon>Pleosporales</taxon>
        <taxon>Pleosporales incertae sedis</taxon>
        <taxon>Massariosphaeria</taxon>
    </lineage>
</organism>